<accession>A0A4V2FSY8</accession>
<evidence type="ECO:0000313" key="2">
    <source>
        <dbReference type="Proteomes" id="UP000293562"/>
    </source>
</evidence>
<proteinExistence type="predicted"/>
<dbReference type="Proteomes" id="UP000293562">
    <property type="component" value="Unassembled WGS sequence"/>
</dbReference>
<name>A0A4V2FSY8_9BACT</name>
<dbReference type="AlphaFoldDB" id="A0A4V2FSY8"/>
<dbReference type="EMBL" id="SHKN01000001">
    <property type="protein sequence ID" value="RZT96065.1"/>
    <property type="molecule type" value="Genomic_DNA"/>
</dbReference>
<dbReference type="OrthoDB" id="1114798at2"/>
<keyword evidence="2" id="KW-1185">Reference proteome</keyword>
<comment type="caution">
    <text evidence="1">The sequence shown here is derived from an EMBL/GenBank/DDBJ whole genome shotgun (WGS) entry which is preliminary data.</text>
</comment>
<dbReference type="RefSeq" id="WP_130305979.1">
    <property type="nucleotide sequence ID" value="NZ_SHKN01000001.1"/>
</dbReference>
<dbReference type="PROSITE" id="PS51257">
    <property type="entry name" value="PROKAR_LIPOPROTEIN"/>
    <property type="match status" value="1"/>
</dbReference>
<evidence type="ECO:0000313" key="1">
    <source>
        <dbReference type="EMBL" id="RZT96065.1"/>
    </source>
</evidence>
<protein>
    <submittedName>
        <fullName evidence="1">Uncharacterized protein</fullName>
    </submittedName>
</protein>
<organism evidence="1 2">
    <name type="scientific">Ancylomarina subtilis</name>
    <dbReference type="NCBI Taxonomy" id="1639035"/>
    <lineage>
        <taxon>Bacteria</taxon>
        <taxon>Pseudomonadati</taxon>
        <taxon>Bacteroidota</taxon>
        <taxon>Bacteroidia</taxon>
        <taxon>Marinilabiliales</taxon>
        <taxon>Marinifilaceae</taxon>
        <taxon>Ancylomarina</taxon>
    </lineage>
</organism>
<gene>
    <name evidence="1" type="ORF">EV201_0697</name>
</gene>
<reference evidence="1 2" key="1">
    <citation type="submission" date="2019-02" db="EMBL/GenBank/DDBJ databases">
        <title>Genomic Encyclopedia of Type Strains, Phase IV (KMG-IV): sequencing the most valuable type-strain genomes for metagenomic binning, comparative biology and taxonomic classification.</title>
        <authorList>
            <person name="Goeker M."/>
        </authorList>
    </citation>
    <scope>NUCLEOTIDE SEQUENCE [LARGE SCALE GENOMIC DNA]</scope>
    <source>
        <strain evidence="1 2">DSM 28825</strain>
    </source>
</reference>
<sequence length="340" mass="39200">MIKYVSFLLLSLLFVSSCKKKSDFKLPENLLKHYPIAFNQEMKESVKGIKLRSEFRANIMGDTLLFYAEIDNQTSEGIRIPSYKLELKTKEGHRSHPVNQSQETFIPAHTSKTLCLKFTPINNRFLYSRTDYRGDLDSSYALTIDYFKGKSKAKCPSLAINYNGIKAGRIDLSILRKNDKFAFFEVDRSKKYSGLDINDKLKANGEGRDVQSGTVHLSETEMLIDGTNYSAKFYTLDENLYLKLKIINHGRKAIYFHPDLLSLSDNDETYMPKSKVKEKGDYLILDDGSYVLKKGQRYETLMNYGSFKSPDFTLNLLSMVDSLNSMYSNLKIRFKRTKHQ</sequence>